<gene>
    <name evidence="3" type="ORF">PIB30_117677</name>
</gene>
<feature type="domain" description="RNase H type-1" evidence="2">
    <location>
        <begin position="202"/>
        <end position="330"/>
    </location>
</feature>
<evidence type="ECO:0000313" key="4">
    <source>
        <dbReference type="Proteomes" id="UP001341840"/>
    </source>
</evidence>
<dbReference type="Gene3D" id="3.30.420.10">
    <property type="entry name" value="Ribonuclease H-like superfamily/Ribonuclease H"/>
    <property type="match status" value="1"/>
</dbReference>
<comment type="caution">
    <text evidence="3">The sequence shown here is derived from an EMBL/GenBank/DDBJ whole genome shotgun (WGS) entry which is preliminary data.</text>
</comment>
<accession>A0ABU6W328</accession>
<evidence type="ECO:0000256" key="1">
    <source>
        <dbReference type="SAM" id="MobiDB-lite"/>
    </source>
</evidence>
<dbReference type="PANTHER" id="PTHR47723">
    <property type="entry name" value="OS05G0353850 PROTEIN"/>
    <property type="match status" value="1"/>
</dbReference>
<dbReference type="Proteomes" id="UP001341840">
    <property type="component" value="Unassembled WGS sequence"/>
</dbReference>
<dbReference type="CDD" id="cd06222">
    <property type="entry name" value="RNase_H_like"/>
    <property type="match status" value="1"/>
</dbReference>
<feature type="region of interest" description="Disordered" evidence="1">
    <location>
        <begin position="77"/>
        <end position="167"/>
    </location>
</feature>
<proteinExistence type="predicted"/>
<keyword evidence="4" id="KW-1185">Reference proteome</keyword>
<dbReference type="PANTHER" id="PTHR47723:SF19">
    <property type="entry name" value="POLYNUCLEOTIDYL TRANSFERASE, RIBONUCLEASE H-LIKE SUPERFAMILY PROTEIN"/>
    <property type="match status" value="1"/>
</dbReference>
<dbReference type="Pfam" id="PF13456">
    <property type="entry name" value="RVT_3"/>
    <property type="match status" value="1"/>
</dbReference>
<dbReference type="EMBL" id="JASCZI010181246">
    <property type="protein sequence ID" value="MED6179515.1"/>
    <property type="molecule type" value="Genomic_DNA"/>
</dbReference>
<dbReference type="InterPro" id="IPR053151">
    <property type="entry name" value="RNase_H-like"/>
</dbReference>
<name>A0ABU6W328_9FABA</name>
<evidence type="ECO:0000313" key="3">
    <source>
        <dbReference type="EMBL" id="MED6179515.1"/>
    </source>
</evidence>
<evidence type="ECO:0000259" key="2">
    <source>
        <dbReference type="Pfam" id="PF13456"/>
    </source>
</evidence>
<feature type="compositionally biased region" description="Basic and acidic residues" evidence="1">
    <location>
        <begin position="128"/>
        <end position="138"/>
    </location>
</feature>
<dbReference type="InterPro" id="IPR044730">
    <property type="entry name" value="RNase_H-like_dom_plant"/>
</dbReference>
<reference evidence="3 4" key="1">
    <citation type="journal article" date="2023" name="Plants (Basel)">
        <title>Bridging the Gap: Combining Genomics and Transcriptomics Approaches to Understand Stylosanthes scabra, an Orphan Legume from the Brazilian Caatinga.</title>
        <authorList>
            <person name="Ferreira-Neto J.R.C."/>
            <person name="da Silva M.D."/>
            <person name="Binneck E."/>
            <person name="de Melo N.F."/>
            <person name="da Silva R.H."/>
            <person name="de Melo A.L.T.M."/>
            <person name="Pandolfi V."/>
            <person name="Bustamante F.O."/>
            <person name="Brasileiro-Vidal A.C."/>
            <person name="Benko-Iseppon A.M."/>
        </authorList>
    </citation>
    <scope>NUCLEOTIDE SEQUENCE [LARGE SCALE GENOMIC DNA]</scope>
    <source>
        <tissue evidence="3">Leaves</tissue>
    </source>
</reference>
<dbReference type="InterPro" id="IPR036397">
    <property type="entry name" value="RNaseH_sf"/>
</dbReference>
<feature type="compositionally biased region" description="Acidic residues" evidence="1">
    <location>
        <begin position="146"/>
        <end position="163"/>
    </location>
</feature>
<feature type="compositionally biased region" description="Low complexity" evidence="1">
    <location>
        <begin position="96"/>
        <end position="108"/>
    </location>
</feature>
<sequence>MVISYYYHNMNHILCFKRICGNLTTKTTTNDGGGGGGGGDIYARLEVDPADSLAMLDQQVSATPPLLPSRLLRLRSRLRRLRPPTPTTKLATKGVTTAPTSPSTTASPYYRGLIDFSLLSPLPPSPPPKEEISYHDTSQETTPQTSDDEDTESDTEASNEEEEKPSFEEITKFLLSSTKLNRRGSKSDLNWCPPSPGWVKLNVDGTVLENNSAMSGCGGLLRSETGQWLLGFSIRSDSTNVLEVELCALRMGLVLAWDQGHRNVCCETGCVRAHCLFQCSDSDDGVVMRSAEVDLLVKEIRRLLRRPWNVQLSHVFRSANTAAGYLAKLASKSAMDLQVWSSPPPGMEALLHSDITPHL</sequence>
<protein>
    <recommendedName>
        <fullName evidence="2">RNase H type-1 domain-containing protein</fullName>
    </recommendedName>
</protein>
<dbReference type="InterPro" id="IPR012337">
    <property type="entry name" value="RNaseH-like_sf"/>
</dbReference>
<dbReference type="InterPro" id="IPR002156">
    <property type="entry name" value="RNaseH_domain"/>
</dbReference>
<dbReference type="SUPFAM" id="SSF53098">
    <property type="entry name" value="Ribonuclease H-like"/>
    <property type="match status" value="1"/>
</dbReference>
<organism evidence="3 4">
    <name type="scientific">Stylosanthes scabra</name>
    <dbReference type="NCBI Taxonomy" id="79078"/>
    <lineage>
        <taxon>Eukaryota</taxon>
        <taxon>Viridiplantae</taxon>
        <taxon>Streptophyta</taxon>
        <taxon>Embryophyta</taxon>
        <taxon>Tracheophyta</taxon>
        <taxon>Spermatophyta</taxon>
        <taxon>Magnoliopsida</taxon>
        <taxon>eudicotyledons</taxon>
        <taxon>Gunneridae</taxon>
        <taxon>Pentapetalae</taxon>
        <taxon>rosids</taxon>
        <taxon>fabids</taxon>
        <taxon>Fabales</taxon>
        <taxon>Fabaceae</taxon>
        <taxon>Papilionoideae</taxon>
        <taxon>50 kb inversion clade</taxon>
        <taxon>dalbergioids sensu lato</taxon>
        <taxon>Dalbergieae</taxon>
        <taxon>Pterocarpus clade</taxon>
        <taxon>Stylosanthes</taxon>
    </lineage>
</organism>